<proteinExistence type="predicted"/>
<dbReference type="Proteomes" id="UP001216907">
    <property type="component" value="Unassembled WGS sequence"/>
</dbReference>
<evidence type="ECO:0000313" key="5">
    <source>
        <dbReference type="Proteomes" id="UP001216907"/>
    </source>
</evidence>
<feature type="region of interest" description="Disordered" evidence="2">
    <location>
        <begin position="1"/>
        <end position="20"/>
    </location>
</feature>
<dbReference type="PANTHER" id="PTHR30195">
    <property type="entry name" value="TYPE I SITE-SPECIFIC DEOXYRIBONUCLEASE PROTEIN SUBUNIT M AND R"/>
    <property type="match status" value="1"/>
</dbReference>
<dbReference type="InterPro" id="IPR051268">
    <property type="entry name" value="Type-I_R_enzyme_R_subunit"/>
</dbReference>
<accession>A0ABT6FB62</accession>
<keyword evidence="5" id="KW-1185">Reference proteome</keyword>
<evidence type="ECO:0000259" key="3">
    <source>
        <dbReference type="Pfam" id="PF18766"/>
    </source>
</evidence>
<evidence type="ECO:0000256" key="2">
    <source>
        <dbReference type="SAM" id="MobiDB-lite"/>
    </source>
</evidence>
<reference evidence="4 5" key="1">
    <citation type="submission" date="2023-03" db="EMBL/GenBank/DDBJ databases">
        <title>Paludisphaera mucosa sp. nov. a novel planctomycete from northern fen.</title>
        <authorList>
            <person name="Ivanova A."/>
        </authorList>
    </citation>
    <scope>NUCLEOTIDE SEQUENCE [LARGE SCALE GENOMIC DNA]</scope>
    <source>
        <strain evidence="4 5">Pla2</strain>
    </source>
</reference>
<dbReference type="PANTHER" id="PTHR30195:SF15">
    <property type="entry name" value="TYPE I RESTRICTION ENZYME HINDI ENDONUCLEASE SUBUNIT"/>
    <property type="match status" value="1"/>
</dbReference>
<evidence type="ECO:0000313" key="4">
    <source>
        <dbReference type="EMBL" id="MDG3004772.1"/>
    </source>
</evidence>
<dbReference type="EMBL" id="JARRAG010000002">
    <property type="protein sequence ID" value="MDG3004772.1"/>
    <property type="molecule type" value="Genomic_DNA"/>
</dbReference>
<comment type="caution">
    <text evidence="4">The sequence shown here is derived from an EMBL/GenBank/DDBJ whole genome shotgun (WGS) entry which is preliminary data.</text>
</comment>
<dbReference type="Gene3D" id="3.40.50.300">
    <property type="entry name" value="P-loop containing nucleotide triphosphate hydrolases"/>
    <property type="match status" value="1"/>
</dbReference>
<gene>
    <name evidence="4" type="ORF">PZE19_13370</name>
</gene>
<name>A0ABT6FB62_9BACT</name>
<dbReference type="InterPro" id="IPR027417">
    <property type="entry name" value="P-loop_NTPase"/>
</dbReference>
<feature type="domain" description="SWI2/SNF2 ATPase" evidence="3">
    <location>
        <begin position="22"/>
        <end position="98"/>
    </location>
</feature>
<sequence length="114" mass="13033">MPPHPERPAPQGDEGDDARRRIHRIGFTGTPLSKTDRETSLEVFGGYIHTYEFSEAVEDEVVLDLVYEARDIDQNLGSQTKIDAWFEAKSKGLNDWQKLELRNKWGTMLQVLSS</sequence>
<dbReference type="InterPro" id="IPR040980">
    <property type="entry name" value="SWI2_SNF2"/>
</dbReference>
<keyword evidence="1" id="KW-0680">Restriction system</keyword>
<evidence type="ECO:0000256" key="1">
    <source>
        <dbReference type="ARBA" id="ARBA00022747"/>
    </source>
</evidence>
<organism evidence="4 5">
    <name type="scientific">Paludisphaera mucosa</name>
    <dbReference type="NCBI Taxonomy" id="3030827"/>
    <lineage>
        <taxon>Bacteria</taxon>
        <taxon>Pseudomonadati</taxon>
        <taxon>Planctomycetota</taxon>
        <taxon>Planctomycetia</taxon>
        <taxon>Isosphaerales</taxon>
        <taxon>Isosphaeraceae</taxon>
        <taxon>Paludisphaera</taxon>
    </lineage>
</organism>
<protein>
    <recommendedName>
        <fullName evidence="3">SWI2/SNF2 ATPase domain-containing protein</fullName>
    </recommendedName>
</protein>
<dbReference type="Pfam" id="PF18766">
    <property type="entry name" value="SWI2_SNF2"/>
    <property type="match status" value="1"/>
</dbReference>